<accession>A0A1C6IVY6</accession>
<dbReference type="Pfam" id="PF02826">
    <property type="entry name" value="2-Hacid_dh_C"/>
    <property type="match status" value="1"/>
</dbReference>
<protein>
    <submittedName>
        <fullName evidence="7">Glycerate dehydrogenase</fullName>
        <ecNumber evidence="7">1.1.1.29</ecNumber>
    </submittedName>
</protein>
<dbReference type="GO" id="GO:0008465">
    <property type="term" value="F:hydroxypyruvate reductase (NADH) activity"/>
    <property type="evidence" value="ECO:0007669"/>
    <property type="project" value="UniProtKB-EC"/>
</dbReference>
<dbReference type="EC" id="1.1.1.29" evidence="7"/>
<dbReference type="Gene3D" id="3.40.50.720">
    <property type="entry name" value="NAD(P)-binding Rossmann-like Domain"/>
    <property type="match status" value="2"/>
</dbReference>
<dbReference type="InterPro" id="IPR006139">
    <property type="entry name" value="D-isomer_2_OHA_DH_cat_dom"/>
</dbReference>
<reference evidence="7" key="1">
    <citation type="submission" date="2015-09" db="EMBL/GenBank/DDBJ databases">
        <authorList>
            <consortium name="Pathogen Informatics"/>
        </authorList>
    </citation>
    <scope>NUCLEOTIDE SEQUENCE</scope>
    <source>
        <strain evidence="7">2789STDY5834896</strain>
    </source>
</reference>
<keyword evidence="2 4" id="KW-0560">Oxidoreductase</keyword>
<evidence type="ECO:0000259" key="5">
    <source>
        <dbReference type="Pfam" id="PF00389"/>
    </source>
</evidence>
<name>A0A1C6IVY6_9FIRM</name>
<evidence type="ECO:0000313" key="7">
    <source>
        <dbReference type="EMBL" id="SCJ73882.1"/>
    </source>
</evidence>
<evidence type="ECO:0000256" key="2">
    <source>
        <dbReference type="ARBA" id="ARBA00023002"/>
    </source>
</evidence>
<proteinExistence type="inferred from homology"/>
<dbReference type="PANTHER" id="PTHR43333">
    <property type="entry name" value="2-HACID_DH_C DOMAIN-CONTAINING PROTEIN"/>
    <property type="match status" value="1"/>
</dbReference>
<organism evidence="7">
    <name type="scientific">uncultured Anaerotruncus sp</name>
    <dbReference type="NCBI Taxonomy" id="905011"/>
    <lineage>
        <taxon>Bacteria</taxon>
        <taxon>Bacillati</taxon>
        <taxon>Bacillota</taxon>
        <taxon>Clostridia</taxon>
        <taxon>Eubacteriales</taxon>
        <taxon>Oscillospiraceae</taxon>
        <taxon>Anaerotruncus</taxon>
        <taxon>environmental samples</taxon>
    </lineage>
</organism>
<dbReference type="CDD" id="cd05300">
    <property type="entry name" value="2-Hacid_dh_1"/>
    <property type="match status" value="1"/>
</dbReference>
<dbReference type="AlphaFoldDB" id="A0A1C6IVY6"/>
<sequence length="315" mass="33162">MKVAVISPFSPPLQQKIREAAAGCEVTFFDRPLTAQEIGQYHIIVGNPAHALLPQATNLKLLQLISAGTDGYTDRAVYPGDDVVLCNASGAYGDVIAEFMLAMQLCLQKNLHLYRDNMAHPAWEMLPAGAGAAGATVLCLGTGDIGGHYAQKVQALGGYTIGVKNTPAAELPGFDELHTTGELDALLPRADVIAMSLPDTPATRGLMGADQLARCKPGALLINVGRGTAVDTEALLQALRSGRLGGAALDVTDPEPLPADHPLWRQPGCLITPHVTGRSNDQVTKKAIAEIAAANIASFLQSGKPVRAVDFKKTY</sequence>
<dbReference type="InterPro" id="IPR036291">
    <property type="entry name" value="NAD(P)-bd_dom_sf"/>
</dbReference>
<keyword evidence="3" id="KW-0520">NAD</keyword>
<dbReference type="EMBL" id="FMHG01000001">
    <property type="protein sequence ID" value="SCJ73882.1"/>
    <property type="molecule type" value="Genomic_DNA"/>
</dbReference>
<dbReference type="InterPro" id="IPR006140">
    <property type="entry name" value="D-isomer_DH_NAD-bd"/>
</dbReference>
<comment type="similarity">
    <text evidence="1 4">Belongs to the D-isomer specific 2-hydroxyacid dehydrogenase family.</text>
</comment>
<dbReference type="Pfam" id="PF00389">
    <property type="entry name" value="2-Hacid_dh"/>
    <property type="match status" value="1"/>
</dbReference>
<dbReference type="GO" id="GO:0051287">
    <property type="term" value="F:NAD binding"/>
    <property type="evidence" value="ECO:0007669"/>
    <property type="project" value="InterPro"/>
</dbReference>
<evidence type="ECO:0000259" key="6">
    <source>
        <dbReference type="Pfam" id="PF02826"/>
    </source>
</evidence>
<dbReference type="SUPFAM" id="SSF52283">
    <property type="entry name" value="Formate/glycerate dehydrogenase catalytic domain-like"/>
    <property type="match status" value="1"/>
</dbReference>
<evidence type="ECO:0000256" key="4">
    <source>
        <dbReference type="RuleBase" id="RU003719"/>
    </source>
</evidence>
<feature type="domain" description="D-isomer specific 2-hydroxyacid dehydrogenase NAD-binding" evidence="6">
    <location>
        <begin position="102"/>
        <end position="275"/>
    </location>
</feature>
<gene>
    <name evidence="7" type="primary">hprA_1</name>
    <name evidence="7" type="ORF">SAMEA3545359_01716</name>
</gene>
<dbReference type="PANTHER" id="PTHR43333:SF1">
    <property type="entry name" value="D-ISOMER SPECIFIC 2-HYDROXYACID DEHYDROGENASE NAD-BINDING DOMAIN-CONTAINING PROTEIN"/>
    <property type="match status" value="1"/>
</dbReference>
<evidence type="ECO:0000256" key="1">
    <source>
        <dbReference type="ARBA" id="ARBA00005854"/>
    </source>
</evidence>
<dbReference type="SUPFAM" id="SSF51735">
    <property type="entry name" value="NAD(P)-binding Rossmann-fold domains"/>
    <property type="match status" value="1"/>
</dbReference>
<evidence type="ECO:0000256" key="3">
    <source>
        <dbReference type="ARBA" id="ARBA00023027"/>
    </source>
</evidence>
<feature type="domain" description="D-isomer specific 2-hydroxyacid dehydrogenase catalytic" evidence="5">
    <location>
        <begin position="3"/>
        <end position="309"/>
    </location>
</feature>